<evidence type="ECO:0000256" key="5">
    <source>
        <dbReference type="ARBA" id="ARBA00022801"/>
    </source>
</evidence>
<dbReference type="EMBL" id="JH431580">
    <property type="status" value="NOT_ANNOTATED_CDS"/>
    <property type="molecule type" value="Genomic_DNA"/>
</dbReference>
<reference evidence="15" key="2">
    <citation type="submission" date="2015-02" db="UniProtKB">
        <authorList>
            <consortium name="EnsemblMetazoa"/>
        </authorList>
    </citation>
    <scope>IDENTIFICATION</scope>
</reference>
<dbReference type="InterPro" id="IPR044150">
    <property type="entry name" value="HDAC_classIV"/>
</dbReference>
<dbReference type="InterPro" id="IPR023801">
    <property type="entry name" value="His_deacetylse_dom"/>
</dbReference>
<dbReference type="PRINTS" id="PR01270">
    <property type="entry name" value="HDASUPER"/>
</dbReference>
<keyword evidence="5" id="KW-0378">Hydrolase</keyword>
<dbReference type="AlphaFoldDB" id="T1IVB9"/>
<evidence type="ECO:0000313" key="16">
    <source>
        <dbReference type="Proteomes" id="UP000014500"/>
    </source>
</evidence>
<dbReference type="OMA" id="EIGFPWS"/>
<dbReference type="Pfam" id="PF00850">
    <property type="entry name" value="Hist_deacetyl"/>
    <property type="match status" value="1"/>
</dbReference>
<evidence type="ECO:0000256" key="12">
    <source>
        <dbReference type="ARBA" id="ARBA00065154"/>
    </source>
</evidence>
<keyword evidence="16" id="KW-1185">Reference proteome</keyword>
<dbReference type="CDD" id="cd09993">
    <property type="entry name" value="HDAC_classIV"/>
    <property type="match status" value="1"/>
</dbReference>
<keyword evidence="4" id="KW-0678">Repressor</keyword>
<dbReference type="Gene3D" id="3.40.800.20">
    <property type="entry name" value="Histone deacetylase domain"/>
    <property type="match status" value="1"/>
</dbReference>
<feature type="domain" description="Histone deacetylase" evidence="14">
    <location>
        <begin position="54"/>
        <end position="337"/>
    </location>
</feature>
<comment type="subunit">
    <text evidence="12">Interacts with HDAC6.</text>
</comment>
<evidence type="ECO:0000256" key="10">
    <source>
        <dbReference type="ARBA" id="ARBA00048287"/>
    </source>
</evidence>
<organism evidence="15 16">
    <name type="scientific">Strigamia maritima</name>
    <name type="common">European centipede</name>
    <name type="synonym">Geophilus maritimus</name>
    <dbReference type="NCBI Taxonomy" id="126957"/>
    <lineage>
        <taxon>Eukaryota</taxon>
        <taxon>Metazoa</taxon>
        <taxon>Ecdysozoa</taxon>
        <taxon>Arthropoda</taxon>
        <taxon>Myriapoda</taxon>
        <taxon>Chilopoda</taxon>
        <taxon>Pleurostigmophora</taxon>
        <taxon>Geophilomorpha</taxon>
        <taxon>Linotaeniidae</taxon>
        <taxon>Strigamia</taxon>
    </lineage>
</organism>
<dbReference type="GO" id="GO:0141221">
    <property type="term" value="F:histone deacetylase activity, hydrolytic mechanism"/>
    <property type="evidence" value="ECO:0007669"/>
    <property type="project" value="UniProtKB-EC"/>
</dbReference>
<evidence type="ECO:0000259" key="14">
    <source>
        <dbReference type="Pfam" id="PF00850"/>
    </source>
</evidence>
<reference evidence="16" key="1">
    <citation type="submission" date="2011-05" db="EMBL/GenBank/DDBJ databases">
        <authorList>
            <person name="Richards S.R."/>
            <person name="Qu J."/>
            <person name="Jiang H."/>
            <person name="Jhangiani S.N."/>
            <person name="Agravi P."/>
            <person name="Goodspeed R."/>
            <person name="Gross S."/>
            <person name="Mandapat C."/>
            <person name="Jackson L."/>
            <person name="Mathew T."/>
            <person name="Pu L."/>
            <person name="Thornton R."/>
            <person name="Saada N."/>
            <person name="Wilczek-Boney K.B."/>
            <person name="Lee S."/>
            <person name="Kovar C."/>
            <person name="Wu Y."/>
            <person name="Scherer S.E."/>
            <person name="Worley K.C."/>
            <person name="Muzny D.M."/>
            <person name="Gibbs R."/>
        </authorList>
    </citation>
    <scope>NUCLEOTIDE SEQUENCE</scope>
    <source>
        <strain evidence="16">Brora</strain>
    </source>
</reference>
<dbReference type="InterPro" id="IPR037138">
    <property type="entry name" value="His_deacetylse_dom_sf"/>
</dbReference>
<dbReference type="InterPro" id="IPR000286">
    <property type="entry name" value="HDACs"/>
</dbReference>
<evidence type="ECO:0000256" key="6">
    <source>
        <dbReference type="ARBA" id="ARBA00022853"/>
    </source>
</evidence>
<evidence type="ECO:0000256" key="11">
    <source>
        <dbReference type="ARBA" id="ARBA00059784"/>
    </source>
</evidence>
<dbReference type="FunFam" id="3.40.800.20:FF:000009">
    <property type="entry name" value="Histone deacetylase 11"/>
    <property type="match status" value="1"/>
</dbReference>
<dbReference type="SUPFAM" id="SSF52768">
    <property type="entry name" value="Arginase/deacetylase"/>
    <property type="match status" value="1"/>
</dbReference>
<comment type="subcellular location">
    <subcellularLocation>
        <location evidence="1">Nucleus</location>
    </subcellularLocation>
</comment>
<comment type="function">
    <text evidence="11">Responsible for the deacetylation of lysine residues on the N-terminal part of the core histones (H2A, H2B, H3 and H4). Histone deacetylation gives a tag for epigenetic repression and plays an important role in transcriptional regulation, cell cycle progression and developmental events. Histone deacetylases act via the formation of large multiprotein complexes.</text>
</comment>
<comment type="similarity">
    <text evidence="2">Belongs to the histone deacetylase family.</text>
</comment>
<protein>
    <recommendedName>
        <fullName evidence="13">Histone deacetylase 11</fullName>
        <ecNumber evidence="3">3.5.1.98</ecNumber>
    </recommendedName>
</protein>
<dbReference type="InterPro" id="IPR023696">
    <property type="entry name" value="Ureohydrolase_dom_sf"/>
</dbReference>
<dbReference type="STRING" id="126957.T1IVB9"/>
<keyword evidence="8" id="KW-0804">Transcription</keyword>
<proteinExistence type="inferred from homology"/>
<evidence type="ECO:0000256" key="13">
    <source>
        <dbReference type="ARBA" id="ARBA00072450"/>
    </source>
</evidence>
<evidence type="ECO:0000256" key="7">
    <source>
        <dbReference type="ARBA" id="ARBA00023015"/>
    </source>
</evidence>
<comment type="catalytic activity">
    <reaction evidence="10">
        <text>N(6)-acetyl-L-lysyl-[histone] + H2O = L-lysyl-[histone] + acetate</text>
        <dbReference type="Rhea" id="RHEA:58196"/>
        <dbReference type="Rhea" id="RHEA-COMP:9845"/>
        <dbReference type="Rhea" id="RHEA-COMP:11338"/>
        <dbReference type="ChEBI" id="CHEBI:15377"/>
        <dbReference type="ChEBI" id="CHEBI:29969"/>
        <dbReference type="ChEBI" id="CHEBI:30089"/>
        <dbReference type="ChEBI" id="CHEBI:61930"/>
        <dbReference type="EC" id="3.5.1.98"/>
    </reaction>
</comment>
<dbReference type="Proteomes" id="UP000014500">
    <property type="component" value="Unassembled WGS sequence"/>
</dbReference>
<accession>T1IVB9</accession>
<dbReference type="PANTHER" id="PTHR10625">
    <property type="entry name" value="HISTONE DEACETYLASE HDAC1-RELATED"/>
    <property type="match status" value="1"/>
</dbReference>
<dbReference type="PANTHER" id="PTHR10625:SF23">
    <property type="entry name" value="HISTONE DEACETYLASE 11"/>
    <property type="match status" value="1"/>
</dbReference>
<evidence type="ECO:0000256" key="1">
    <source>
        <dbReference type="ARBA" id="ARBA00004123"/>
    </source>
</evidence>
<dbReference type="HOGENOM" id="CLU_007727_1_1_1"/>
<evidence type="ECO:0000256" key="2">
    <source>
        <dbReference type="ARBA" id="ARBA00005947"/>
    </source>
</evidence>
<keyword evidence="6" id="KW-0156">Chromatin regulator</keyword>
<evidence type="ECO:0000256" key="4">
    <source>
        <dbReference type="ARBA" id="ARBA00022491"/>
    </source>
</evidence>
<dbReference type="eggNOG" id="KOG1344">
    <property type="taxonomic scope" value="Eukaryota"/>
</dbReference>
<evidence type="ECO:0000256" key="8">
    <source>
        <dbReference type="ARBA" id="ARBA00023163"/>
    </source>
</evidence>
<dbReference type="GO" id="GO:0040029">
    <property type="term" value="P:epigenetic regulation of gene expression"/>
    <property type="evidence" value="ECO:0007669"/>
    <property type="project" value="TreeGrafter"/>
</dbReference>
<keyword evidence="9" id="KW-0539">Nucleus</keyword>
<dbReference type="GO" id="GO:0000118">
    <property type="term" value="C:histone deacetylase complex"/>
    <property type="evidence" value="ECO:0007669"/>
    <property type="project" value="UniProtKB-ARBA"/>
</dbReference>
<name>T1IVB9_STRMM</name>
<dbReference type="EC" id="3.5.1.98" evidence="3"/>
<evidence type="ECO:0000313" key="15">
    <source>
        <dbReference type="EnsemblMetazoa" id="SMAR005114-PA"/>
    </source>
</evidence>
<sequence length="350" mass="39387">MCCTCCRKDNQLLETEDDDNFQLSRLYSVETDGKWPLIYATQYDISFMGLEKLHPFDAGKWGRVYHFLLDSEMITDDCVVRPLEINEDELLYVHSKKYIKSLKSSFTVAQITEVPPVLLLPNCVVQKQVLSPFRFQTGGTILAGKLALTRGWAINIGGGFHHCCANNGGGFCAYADITLCIKYIFGDDQNRITSAMIVDLDAHQGNGHERDFKSDRRVYIMDVYNRHIYPKDHDAKEAIDRKVELNCEVEDEEYLNKVKVNLEAALSEFTPQIIIFNAGTDILKGDGLGLLSVSAEGIIKRDELVFSNARKRNIPIVMVTSGGYQKQTARVIADSILNLKSKGLITITKD</sequence>
<evidence type="ECO:0000256" key="9">
    <source>
        <dbReference type="ARBA" id="ARBA00023242"/>
    </source>
</evidence>
<dbReference type="EnsemblMetazoa" id="SMAR005114-RA">
    <property type="protein sequence ID" value="SMAR005114-PA"/>
    <property type="gene ID" value="SMAR005114"/>
</dbReference>
<evidence type="ECO:0000256" key="3">
    <source>
        <dbReference type="ARBA" id="ARBA00012111"/>
    </source>
</evidence>
<dbReference type="PhylomeDB" id="T1IVB9"/>
<keyword evidence="7" id="KW-0805">Transcription regulation</keyword>